<dbReference type="InterPro" id="IPR013780">
    <property type="entry name" value="Glyco_hydro_b"/>
</dbReference>
<keyword evidence="5" id="KW-1185">Reference proteome</keyword>
<evidence type="ECO:0000259" key="3">
    <source>
        <dbReference type="Pfam" id="PF22124"/>
    </source>
</evidence>
<dbReference type="GO" id="GO:0005975">
    <property type="term" value="P:carbohydrate metabolic process"/>
    <property type="evidence" value="ECO:0007669"/>
    <property type="project" value="InterPro"/>
</dbReference>
<organism evidence="4 5">
    <name type="scientific">Rubellicoccus peritrichatus</name>
    <dbReference type="NCBI Taxonomy" id="3080537"/>
    <lineage>
        <taxon>Bacteria</taxon>
        <taxon>Pseudomonadati</taxon>
        <taxon>Verrucomicrobiota</taxon>
        <taxon>Opitutia</taxon>
        <taxon>Puniceicoccales</taxon>
        <taxon>Cerasicoccaceae</taxon>
        <taxon>Rubellicoccus</taxon>
    </lineage>
</organism>
<dbReference type="InterPro" id="IPR012341">
    <property type="entry name" value="6hp_glycosidase-like_sf"/>
</dbReference>
<dbReference type="InterPro" id="IPR008928">
    <property type="entry name" value="6-hairpin_glycosidase_sf"/>
</dbReference>
<gene>
    <name evidence="4" type="ORF">RZN69_18450</name>
</gene>
<dbReference type="RefSeq" id="WP_317832727.1">
    <property type="nucleotide sequence ID" value="NZ_CP136920.1"/>
</dbReference>
<dbReference type="Gene3D" id="2.60.40.1180">
    <property type="entry name" value="Golgi alpha-mannosidase II"/>
    <property type="match status" value="1"/>
</dbReference>
<feature type="domain" description="Glycosyl hydrolase family 95 catalytic" evidence="3">
    <location>
        <begin position="304"/>
        <end position="681"/>
    </location>
</feature>
<keyword evidence="4" id="KW-0378">Hydrolase</keyword>
<evidence type="ECO:0000313" key="4">
    <source>
        <dbReference type="EMBL" id="WOO40607.1"/>
    </source>
</evidence>
<protein>
    <submittedName>
        <fullName evidence="4">Glycoside hydrolase N-terminal domain-containing protein</fullName>
    </submittedName>
</protein>
<feature type="domain" description="Glycosyl hydrolase family 95 N-terminal" evidence="2">
    <location>
        <begin position="46"/>
        <end position="281"/>
    </location>
</feature>
<dbReference type="Gene3D" id="1.50.10.10">
    <property type="match status" value="1"/>
</dbReference>
<dbReference type="Gene3D" id="2.70.98.50">
    <property type="entry name" value="putative glycoside hydrolase family protein from bacillus halodurans"/>
    <property type="match status" value="1"/>
</dbReference>
<name>A0AAQ3QV80_9BACT</name>
<dbReference type="PANTHER" id="PTHR31084">
    <property type="entry name" value="ALPHA-L-FUCOSIDASE 2"/>
    <property type="match status" value="1"/>
</dbReference>
<dbReference type="SUPFAM" id="SSF48208">
    <property type="entry name" value="Six-hairpin glycosidases"/>
    <property type="match status" value="1"/>
</dbReference>
<keyword evidence="1" id="KW-0732">Signal</keyword>
<dbReference type="Proteomes" id="UP001304300">
    <property type="component" value="Chromosome"/>
</dbReference>
<feature type="signal peptide" evidence="1">
    <location>
        <begin position="1"/>
        <end position="22"/>
    </location>
</feature>
<dbReference type="InterPro" id="IPR016518">
    <property type="entry name" value="Alpha-L-fucosidase"/>
</dbReference>
<dbReference type="KEGG" id="puo:RZN69_18450"/>
<dbReference type="Pfam" id="PF22124">
    <property type="entry name" value="Glyco_hydro_95_cat"/>
    <property type="match status" value="1"/>
</dbReference>
<dbReference type="InterPro" id="IPR027414">
    <property type="entry name" value="GH95_N_dom"/>
</dbReference>
<dbReference type="GO" id="GO:0004560">
    <property type="term" value="F:alpha-L-fucosidase activity"/>
    <property type="evidence" value="ECO:0007669"/>
    <property type="project" value="InterPro"/>
</dbReference>
<evidence type="ECO:0000256" key="1">
    <source>
        <dbReference type="SAM" id="SignalP"/>
    </source>
</evidence>
<dbReference type="PANTHER" id="PTHR31084:SF0">
    <property type="entry name" value="ALPHA-L-FUCOSIDASE 2"/>
    <property type="match status" value="1"/>
</dbReference>
<dbReference type="PIRSF" id="PIRSF007663">
    <property type="entry name" value="UCP007663"/>
    <property type="match status" value="1"/>
</dbReference>
<accession>A0AAQ3QV80</accession>
<dbReference type="InterPro" id="IPR054363">
    <property type="entry name" value="GH95_cat"/>
</dbReference>
<dbReference type="Pfam" id="PF14498">
    <property type="entry name" value="Glyco_hyd_65N_2"/>
    <property type="match status" value="1"/>
</dbReference>
<evidence type="ECO:0000313" key="5">
    <source>
        <dbReference type="Proteomes" id="UP001304300"/>
    </source>
</evidence>
<reference evidence="4 5" key="1">
    <citation type="submission" date="2023-10" db="EMBL/GenBank/DDBJ databases">
        <title>Rubellicoccus peritrichatus gen. nov., sp. nov., isolated from an algae of coral reef tank.</title>
        <authorList>
            <person name="Luo J."/>
        </authorList>
    </citation>
    <scope>NUCLEOTIDE SEQUENCE [LARGE SCALE GENOMIC DNA]</scope>
    <source>
        <strain evidence="4 5">CR14</strain>
    </source>
</reference>
<evidence type="ECO:0000259" key="2">
    <source>
        <dbReference type="Pfam" id="PF14498"/>
    </source>
</evidence>
<dbReference type="AlphaFoldDB" id="A0AAQ3QV80"/>
<proteinExistence type="predicted"/>
<sequence length="834" mass="95560">MKKSIIYLFLTAIAASFCSLDAIHVKPLPLEERKAVMNIPGMCSIRPANRWDEAIVTGNGTLGASVFGQPYKDKVVFNHERLFRPLLDERPLPPEISEALPEVRRMMREGNTHHAQAYWREVMAEKGHTGIVMTPSYHPAYSMLVELEDASSVWDYLRSVDFMTGEAVVRYTNRDGKWISKTFVSRADNVIVQYYTSLDGRNFNVNLKLVDQDHNWREGMELIETTYDEEWMTAQATYNLTDRGYEGVTRVICDGGDVEVGEDSLKCVGVKSVLMLTRIEDHDDFANADLAAIQKDLAQLPTDYDTLFDAHVALHESAMGRVVINLDDSDERYMSSEELIELQAASKEIIPAFLQKMFNMGRYTLLSSSGRYPPPLTSIWNGDQGPPWSADWTLDTNLNQQIAGANTCALPEALYAYLGLIEEIAPSWEVNAQNIYGFRGHMSGIRTSVRENYNTHFHGFPSHCWTAGAAWLIYPLYEYYLVTGDKQYLEDRVLPLMEKTVLFYEDFLTEYDDNGNYLFVPSFSPENSEWQSMNSVQDIAAAKQAIRNLIEAYQDLGIKPERVKHLQGMLDKMPPYLINEEGALKEWAYPKYKDHYDHRHMAHRYPVWPAHELNWEEHPEEMQAMRVAIEKRLPQHWAGHGFVVRAFAAARTNYPELFYQYLYLLMRYDYIERNLITRHNPNWAPNTDVLCGLPGFVAEALLYSKPGVIELLPAWSTRLPSGSIDGLRTRTQATVESLEWDLEQKEITATIRSLKDQWVTIFVRQGIEEIESSAKMRSSEHGDFAREVYLKKGEPVKLTVSLEAATNDFPVNEPSFTLEQAEQIHAERLAKQNK</sequence>
<dbReference type="EMBL" id="CP136920">
    <property type="protein sequence ID" value="WOO40607.1"/>
    <property type="molecule type" value="Genomic_DNA"/>
</dbReference>
<feature type="chain" id="PRO_5043035900" evidence="1">
    <location>
        <begin position="23"/>
        <end position="834"/>
    </location>
</feature>